<keyword evidence="2" id="KW-1185">Reference proteome</keyword>
<proteinExistence type="predicted"/>
<evidence type="ECO:0000313" key="1">
    <source>
        <dbReference type="EMBL" id="CUX79952.1"/>
    </source>
</evidence>
<accession>A0ABM9VQU4</accession>
<sequence length="62" mass="7412">MDLSLPSALLFLWTNVINHFTKSILYRIPYWMARENFSEALFPVSGHQRAQPFLLHRENFFV</sequence>
<name>A0ABM9VQU4_9RHOB</name>
<protein>
    <submittedName>
        <fullName evidence="1">Uncharacterized protein</fullName>
    </submittedName>
</protein>
<comment type="caution">
    <text evidence="1">The sequence shown here is derived from an EMBL/GenBank/DDBJ whole genome shotgun (WGS) entry which is preliminary data.</text>
</comment>
<evidence type="ECO:0000313" key="2">
    <source>
        <dbReference type="Proteomes" id="UP000182045"/>
    </source>
</evidence>
<organism evidence="1 2">
    <name type="scientific">Roseibaca calidilacus</name>
    <dbReference type="NCBI Taxonomy" id="1666912"/>
    <lineage>
        <taxon>Bacteria</taxon>
        <taxon>Pseudomonadati</taxon>
        <taxon>Pseudomonadota</taxon>
        <taxon>Alphaproteobacteria</taxon>
        <taxon>Rhodobacterales</taxon>
        <taxon>Paracoccaceae</taxon>
        <taxon>Roseinatronobacter</taxon>
    </lineage>
</organism>
<dbReference type="Proteomes" id="UP000182045">
    <property type="component" value="Unassembled WGS sequence"/>
</dbReference>
<reference evidence="1 2" key="1">
    <citation type="submission" date="2016-01" db="EMBL/GenBank/DDBJ databases">
        <authorList>
            <person name="Varghese N."/>
        </authorList>
    </citation>
    <scope>NUCLEOTIDE SEQUENCE [LARGE SCALE GENOMIC DNA]</scope>
    <source>
        <strain evidence="1 2">HL-91</strain>
    </source>
</reference>
<dbReference type="EMBL" id="FBYC01000003">
    <property type="protein sequence ID" value="CUX79952.1"/>
    <property type="molecule type" value="Genomic_DNA"/>
</dbReference>
<gene>
    <name evidence="1" type="ORF">Ga0058931_0649</name>
</gene>